<name>A0A167Z3U1_9HYPO</name>
<dbReference type="GO" id="GO:0016788">
    <property type="term" value="F:hydrolase activity, acting on ester bonds"/>
    <property type="evidence" value="ECO:0007669"/>
    <property type="project" value="InterPro"/>
</dbReference>
<organism evidence="2 3">
    <name type="scientific">Moelleriella libera RCEF 2490</name>
    <dbReference type="NCBI Taxonomy" id="1081109"/>
    <lineage>
        <taxon>Eukaryota</taxon>
        <taxon>Fungi</taxon>
        <taxon>Dikarya</taxon>
        <taxon>Ascomycota</taxon>
        <taxon>Pezizomycotina</taxon>
        <taxon>Sordariomycetes</taxon>
        <taxon>Hypocreomycetidae</taxon>
        <taxon>Hypocreales</taxon>
        <taxon>Clavicipitaceae</taxon>
        <taxon>Moelleriella</taxon>
    </lineage>
</organism>
<dbReference type="PANTHER" id="PTHR45648:SF22">
    <property type="entry name" value="GDSL LIPASE_ACYLHYDROLASE FAMILY PROTEIN (AFU_ORTHOLOGUE AFUA_4G14700)"/>
    <property type="match status" value="1"/>
</dbReference>
<comment type="caution">
    <text evidence="2">The sequence shown here is derived from an EMBL/GenBank/DDBJ whole genome shotgun (WGS) entry which is preliminary data.</text>
</comment>
<dbReference type="EMBL" id="AZGY01000016">
    <property type="protein sequence ID" value="KZZ92127.1"/>
    <property type="molecule type" value="Genomic_DNA"/>
</dbReference>
<evidence type="ECO:0000256" key="1">
    <source>
        <dbReference type="ARBA" id="ARBA00022801"/>
    </source>
</evidence>
<keyword evidence="1" id="KW-0378">Hydrolase</keyword>
<sequence>MSLFAILAAAVAAAPTSLWPIQNLVSFGDSYTDEARARYFFDHNGQAPPIGQLIPPSNNTASGGYAWGRFVANETGATYYDYAVSGAMCSQNIVPRQFFGRPFPDVLEYEVPTYEKEVLFPGLYPNRFPWNTVYTLWVGTNDLGTNGFLGDRQRPGFTLDSYMECIWSVFDRIYASGGRQFVLFNQAPLEEAPMYATPSKYGRGNTRYWENPSAYNTTEFAEKIREYTTAVNSLFAYGVPYNLIVKQRWKGATFSVFDVHSLMVDMIDNPGEYFDVPADVKAPFRNCLNGCTTSPNPPSSFFWFDELHPSERTSSIVASNFIDVVRRQSKYGTTWDSYWG</sequence>
<reference evidence="2 3" key="1">
    <citation type="journal article" date="2016" name="Genome Biol. Evol.">
        <title>Divergent and convergent evolution of fungal pathogenicity.</title>
        <authorList>
            <person name="Shang Y."/>
            <person name="Xiao G."/>
            <person name="Zheng P."/>
            <person name="Cen K."/>
            <person name="Zhan S."/>
            <person name="Wang C."/>
        </authorList>
    </citation>
    <scope>NUCLEOTIDE SEQUENCE [LARGE SCALE GENOMIC DNA]</scope>
    <source>
        <strain evidence="2 3">RCEF 2490</strain>
    </source>
</reference>
<proteinExistence type="predicted"/>
<dbReference type="InterPro" id="IPR001087">
    <property type="entry name" value="GDSL"/>
</dbReference>
<evidence type="ECO:0000313" key="3">
    <source>
        <dbReference type="Proteomes" id="UP000078544"/>
    </source>
</evidence>
<protein>
    <submittedName>
        <fullName evidence="2">Acetyl esterase</fullName>
    </submittedName>
</protein>
<dbReference type="SUPFAM" id="SSF52266">
    <property type="entry name" value="SGNH hydrolase"/>
    <property type="match status" value="1"/>
</dbReference>
<dbReference type="Gene3D" id="3.40.50.1110">
    <property type="entry name" value="SGNH hydrolase"/>
    <property type="match status" value="1"/>
</dbReference>
<keyword evidence="3" id="KW-1185">Reference proteome</keyword>
<dbReference type="AlphaFoldDB" id="A0A167Z3U1"/>
<dbReference type="CDD" id="cd01846">
    <property type="entry name" value="fatty_acyltransferase_like"/>
    <property type="match status" value="1"/>
</dbReference>
<dbReference type="PANTHER" id="PTHR45648">
    <property type="entry name" value="GDSL LIPASE/ACYLHYDROLASE FAMILY PROTEIN (AFU_ORTHOLOGUE AFUA_4G14700)"/>
    <property type="match status" value="1"/>
</dbReference>
<gene>
    <name evidence="2" type="ORF">AAL_06337</name>
</gene>
<evidence type="ECO:0000313" key="2">
    <source>
        <dbReference type="EMBL" id="KZZ92127.1"/>
    </source>
</evidence>
<accession>A0A167Z3U1</accession>
<dbReference type="InterPro" id="IPR036514">
    <property type="entry name" value="SGNH_hydro_sf"/>
</dbReference>
<dbReference type="Proteomes" id="UP000078544">
    <property type="component" value="Unassembled WGS sequence"/>
</dbReference>
<dbReference type="Pfam" id="PF00657">
    <property type="entry name" value="Lipase_GDSL"/>
    <property type="match status" value="1"/>
</dbReference>
<dbReference type="OrthoDB" id="1600564at2759"/>
<dbReference type="InterPro" id="IPR051058">
    <property type="entry name" value="GDSL_Est/Lipase"/>
</dbReference>